<feature type="transmembrane region" description="Helical" evidence="1">
    <location>
        <begin position="148"/>
        <end position="176"/>
    </location>
</feature>
<organism evidence="2 3">
    <name type="scientific">Posidoniimonas polymericola</name>
    <dbReference type="NCBI Taxonomy" id="2528002"/>
    <lineage>
        <taxon>Bacteria</taxon>
        <taxon>Pseudomonadati</taxon>
        <taxon>Planctomycetota</taxon>
        <taxon>Planctomycetia</taxon>
        <taxon>Pirellulales</taxon>
        <taxon>Lacipirellulaceae</taxon>
        <taxon>Posidoniimonas</taxon>
    </lineage>
</organism>
<dbReference type="Proteomes" id="UP000318478">
    <property type="component" value="Unassembled WGS sequence"/>
</dbReference>
<evidence type="ECO:0000256" key="1">
    <source>
        <dbReference type="SAM" id="Phobius"/>
    </source>
</evidence>
<dbReference type="AlphaFoldDB" id="A0A5C5ZFB3"/>
<name>A0A5C5ZFB3_9BACT</name>
<gene>
    <name evidence="2" type="ORF">Pla123a_05870</name>
</gene>
<dbReference type="RefSeq" id="WP_146584015.1">
    <property type="nucleotide sequence ID" value="NZ_SJPO01000001.1"/>
</dbReference>
<keyword evidence="1" id="KW-1133">Transmembrane helix</keyword>
<keyword evidence="1" id="KW-0812">Transmembrane</keyword>
<dbReference type="EMBL" id="SJPO01000001">
    <property type="protein sequence ID" value="TWT85780.1"/>
    <property type="molecule type" value="Genomic_DNA"/>
</dbReference>
<sequence length="313" mass="33960">MDLLNWLNQAKDLGANAISQATGLVGTGVGYARESLGQTWLFGSTETSTSYDHGQVDEKHYYLVPDRRSELWYSLYTMRCLPEGAPPINDLPKRRVFHLPHENALPTLEQILLEGAREDVATAPASGLSVGGRLNDLADQIDRLDQQVFGGVLLIGGLVALINPLAGAAVAAKALIPSLGMLLSKHGLKYAGDAASSREAASRIRAAEKEVLNQFHESGASSLLNPVLAQLDRALGTSAYEFDPAAEFASESLSFGDRDRRRMLRLTSQAITNTYEGIANDRRAWQAACLGEEDIRFLEKLRQIANGLDEPTA</sequence>
<proteinExistence type="predicted"/>
<accession>A0A5C5ZFB3</accession>
<evidence type="ECO:0000313" key="3">
    <source>
        <dbReference type="Proteomes" id="UP000318478"/>
    </source>
</evidence>
<dbReference type="OrthoDB" id="6228813at2"/>
<evidence type="ECO:0000313" key="2">
    <source>
        <dbReference type="EMBL" id="TWT85780.1"/>
    </source>
</evidence>
<comment type="caution">
    <text evidence="2">The sequence shown here is derived from an EMBL/GenBank/DDBJ whole genome shotgun (WGS) entry which is preliminary data.</text>
</comment>
<reference evidence="2 3" key="1">
    <citation type="submission" date="2019-02" db="EMBL/GenBank/DDBJ databases">
        <title>Deep-cultivation of Planctomycetes and their phenomic and genomic characterization uncovers novel biology.</title>
        <authorList>
            <person name="Wiegand S."/>
            <person name="Jogler M."/>
            <person name="Boedeker C."/>
            <person name="Pinto D."/>
            <person name="Vollmers J."/>
            <person name="Rivas-Marin E."/>
            <person name="Kohn T."/>
            <person name="Peeters S.H."/>
            <person name="Heuer A."/>
            <person name="Rast P."/>
            <person name="Oberbeckmann S."/>
            <person name="Bunk B."/>
            <person name="Jeske O."/>
            <person name="Meyerdierks A."/>
            <person name="Storesund J.E."/>
            <person name="Kallscheuer N."/>
            <person name="Luecker S."/>
            <person name="Lage O.M."/>
            <person name="Pohl T."/>
            <person name="Merkel B.J."/>
            <person name="Hornburger P."/>
            <person name="Mueller R.-W."/>
            <person name="Bruemmer F."/>
            <person name="Labrenz M."/>
            <person name="Spormann A.M."/>
            <person name="Op Den Camp H."/>
            <person name="Overmann J."/>
            <person name="Amann R."/>
            <person name="Jetten M.S.M."/>
            <person name="Mascher T."/>
            <person name="Medema M.H."/>
            <person name="Devos D.P."/>
            <person name="Kaster A.-K."/>
            <person name="Ovreas L."/>
            <person name="Rohde M."/>
            <person name="Galperin M.Y."/>
            <person name="Jogler C."/>
        </authorList>
    </citation>
    <scope>NUCLEOTIDE SEQUENCE [LARGE SCALE GENOMIC DNA]</scope>
    <source>
        <strain evidence="2 3">Pla123a</strain>
    </source>
</reference>
<keyword evidence="3" id="KW-1185">Reference proteome</keyword>
<keyword evidence="1" id="KW-0472">Membrane</keyword>
<protein>
    <submittedName>
        <fullName evidence="2">Uncharacterized protein</fullName>
    </submittedName>
</protein>